<evidence type="ECO:0000313" key="2">
    <source>
        <dbReference type="EMBL" id="MBS9479143.1"/>
    </source>
</evidence>
<evidence type="ECO:0000313" key="3">
    <source>
        <dbReference type="Proteomes" id="UP001166585"/>
    </source>
</evidence>
<evidence type="ECO:0000259" key="1">
    <source>
        <dbReference type="Pfam" id="PF13467"/>
    </source>
</evidence>
<feature type="domain" description="Ribbon-helix-helix" evidence="1">
    <location>
        <begin position="6"/>
        <end position="68"/>
    </location>
</feature>
<sequence>MKSPVVKRSIVIAGHKTSVSLEDQFWDALKEIAASRRTTLSEIVASIDSGRNQGNLSSAIRLYVLAYYRNPPSGREHVEHASNGSSIRSPVA</sequence>
<dbReference type="InterPro" id="IPR038268">
    <property type="entry name" value="RHH_sf"/>
</dbReference>
<comment type="caution">
    <text evidence="2">The sequence shown here is derived from an EMBL/GenBank/DDBJ whole genome shotgun (WGS) entry which is preliminary data.</text>
</comment>
<keyword evidence="3" id="KW-1185">Reference proteome</keyword>
<dbReference type="InterPro" id="IPR027373">
    <property type="entry name" value="RHH_dom"/>
</dbReference>
<protein>
    <submittedName>
        <fullName evidence="2">Ribbon-helix-helix domain-containing protein</fullName>
    </submittedName>
</protein>
<reference evidence="2" key="1">
    <citation type="submission" date="2021-05" db="EMBL/GenBank/DDBJ databases">
        <authorList>
            <person name="Sun Q."/>
            <person name="Inoue M."/>
        </authorList>
    </citation>
    <scope>NUCLEOTIDE SEQUENCE</scope>
    <source>
        <strain evidence="2">VKM B-3255</strain>
    </source>
</reference>
<dbReference type="Pfam" id="PF13467">
    <property type="entry name" value="RHH_4"/>
    <property type="match status" value="1"/>
</dbReference>
<accession>A0ABS5RBU5</accession>
<proteinExistence type="predicted"/>
<gene>
    <name evidence="2" type="ORF">KIP89_18705</name>
</gene>
<organism evidence="2 3">
    <name type="scientific">Ancylobacter radicis</name>
    <dbReference type="NCBI Taxonomy" id="2836179"/>
    <lineage>
        <taxon>Bacteria</taxon>
        <taxon>Pseudomonadati</taxon>
        <taxon>Pseudomonadota</taxon>
        <taxon>Alphaproteobacteria</taxon>
        <taxon>Hyphomicrobiales</taxon>
        <taxon>Xanthobacteraceae</taxon>
        <taxon>Ancylobacter</taxon>
    </lineage>
</organism>
<dbReference type="RefSeq" id="WP_213757116.1">
    <property type="nucleotide sequence ID" value="NZ_JAHCQH010000023.1"/>
</dbReference>
<name>A0ABS5RBU5_9HYPH</name>
<dbReference type="EMBL" id="JAHCQH010000023">
    <property type="protein sequence ID" value="MBS9479143.1"/>
    <property type="molecule type" value="Genomic_DNA"/>
</dbReference>
<dbReference type="Gene3D" id="1.10.3990.20">
    <property type="entry name" value="protein bp1543"/>
    <property type="match status" value="1"/>
</dbReference>
<dbReference type="Proteomes" id="UP001166585">
    <property type="component" value="Unassembled WGS sequence"/>
</dbReference>